<dbReference type="Gene3D" id="3.30.200.20">
    <property type="entry name" value="Phosphorylase Kinase, domain 1"/>
    <property type="match status" value="1"/>
</dbReference>
<dbReference type="Proteomes" id="UP000264353">
    <property type="component" value="Chromosome A1"/>
</dbReference>
<accession>A0A398AHB9</accession>
<dbReference type="SUPFAM" id="SSF56112">
    <property type="entry name" value="Protein kinase-like (PK-like)"/>
    <property type="match status" value="1"/>
</dbReference>
<evidence type="ECO:0000313" key="13">
    <source>
        <dbReference type="Proteomes" id="UP000264353"/>
    </source>
</evidence>
<name>A0A398AHB9_BRACM</name>
<feature type="domain" description="Protein kinase" evidence="11">
    <location>
        <begin position="4"/>
        <end position="260"/>
    </location>
</feature>
<comment type="similarity">
    <text evidence="10">Belongs to the protein kinase superfamily.</text>
</comment>
<keyword evidence="2 10" id="KW-0723">Serine/threonine-protein kinase</keyword>
<evidence type="ECO:0000256" key="4">
    <source>
        <dbReference type="ARBA" id="ARBA00022741"/>
    </source>
</evidence>
<keyword evidence="6 9" id="KW-0067">ATP-binding</keyword>
<evidence type="ECO:0000256" key="10">
    <source>
        <dbReference type="RuleBase" id="RU000304"/>
    </source>
</evidence>
<dbReference type="FunFam" id="3.30.200.20:FF:000042">
    <property type="entry name" value="Aurora kinase A"/>
    <property type="match status" value="1"/>
</dbReference>
<keyword evidence="4 9" id="KW-0547">Nucleotide-binding</keyword>
<gene>
    <name evidence="12" type="ORF">BRARA_A00089</name>
</gene>
<feature type="binding site" evidence="9">
    <location>
        <position position="33"/>
    </location>
    <ligand>
        <name>ATP</name>
        <dbReference type="ChEBI" id="CHEBI:30616"/>
    </ligand>
</feature>
<dbReference type="EC" id="2.7.11.1" evidence="1"/>
<dbReference type="GO" id="GO:0005524">
    <property type="term" value="F:ATP binding"/>
    <property type="evidence" value="ECO:0007669"/>
    <property type="project" value="UniProtKB-UniRule"/>
</dbReference>
<evidence type="ECO:0000313" key="12">
    <source>
        <dbReference type="EMBL" id="RID77159.1"/>
    </source>
</evidence>
<dbReference type="AlphaFoldDB" id="A0A398AHB9"/>
<dbReference type="SMART" id="SM00220">
    <property type="entry name" value="S_TKc"/>
    <property type="match status" value="1"/>
</dbReference>
<keyword evidence="5" id="KW-0418">Kinase</keyword>
<sequence>MERYDILRDLGSGNFGVAKLVREKANGKFYAVKYIERGLKIDEHVQREIINHRDLKHPNIIRFKEVFVTPTHLAIVMEYAAGGELFERICSAGRFSEDEARYYFKQLISGVSYCHAMQICHRDLKLENTLLDGSPSSQLKICDFGYSKSSVLHSQPKSTVGTPAYVAPEVLSRKEYNGKIADVWSCGVTLYVMLVGAYPFEDPDDPRNIRKTIQRILSVHYTIPDYVRISSECKHLLSRIFVADPDKRITVPEIEEHSWFLKNPGPVISDKNIVEDEEEEENCGQSVEEIVKIIEEARKDVNGKNDNGGLGLIDGSLIDLDDIDDADIYDEVDDDDEEKNGDFVCAL</sequence>
<dbReference type="InterPro" id="IPR011009">
    <property type="entry name" value="Kinase-like_dom_sf"/>
</dbReference>
<dbReference type="FunFam" id="1.10.510.10:FF:000085">
    <property type="entry name" value="Serine/threonine-protein kinase SRK2E"/>
    <property type="match status" value="1"/>
</dbReference>
<evidence type="ECO:0000256" key="2">
    <source>
        <dbReference type="ARBA" id="ARBA00022527"/>
    </source>
</evidence>
<dbReference type="PROSITE" id="PS00108">
    <property type="entry name" value="PROTEIN_KINASE_ST"/>
    <property type="match status" value="1"/>
</dbReference>
<evidence type="ECO:0000256" key="3">
    <source>
        <dbReference type="ARBA" id="ARBA00022679"/>
    </source>
</evidence>
<evidence type="ECO:0000256" key="8">
    <source>
        <dbReference type="ARBA" id="ARBA00048679"/>
    </source>
</evidence>
<evidence type="ECO:0000256" key="1">
    <source>
        <dbReference type="ARBA" id="ARBA00012513"/>
    </source>
</evidence>
<dbReference type="PROSITE" id="PS00107">
    <property type="entry name" value="PROTEIN_KINASE_ATP"/>
    <property type="match status" value="1"/>
</dbReference>
<dbReference type="InterPro" id="IPR017441">
    <property type="entry name" value="Protein_kinase_ATP_BS"/>
</dbReference>
<reference evidence="12 13" key="1">
    <citation type="submission" date="2018-06" db="EMBL/GenBank/DDBJ databases">
        <title>WGS assembly of Brassica rapa FPsc.</title>
        <authorList>
            <person name="Bowman J."/>
            <person name="Kohchi T."/>
            <person name="Yamato K."/>
            <person name="Jenkins J."/>
            <person name="Shu S."/>
            <person name="Ishizaki K."/>
            <person name="Yamaoka S."/>
            <person name="Nishihama R."/>
            <person name="Nakamura Y."/>
            <person name="Berger F."/>
            <person name="Adam C."/>
            <person name="Aki S."/>
            <person name="Althoff F."/>
            <person name="Araki T."/>
            <person name="Arteaga-Vazquez M."/>
            <person name="Balasubrmanian S."/>
            <person name="Bauer D."/>
            <person name="Boehm C."/>
            <person name="Briginshaw L."/>
            <person name="Caballero-Perez J."/>
            <person name="Catarino B."/>
            <person name="Chen F."/>
            <person name="Chiyoda S."/>
            <person name="Chovatia M."/>
            <person name="Davies K."/>
            <person name="Delmans M."/>
            <person name="Demura T."/>
            <person name="Dierschke T."/>
            <person name="Dolan L."/>
            <person name="Dorantes-Acosta A."/>
            <person name="Eklund D."/>
            <person name="Florent S."/>
            <person name="Flores-Sandoval E."/>
            <person name="Fujiyama A."/>
            <person name="Fukuzawa H."/>
            <person name="Galik B."/>
            <person name="Grimanelli D."/>
            <person name="Grimwood J."/>
            <person name="Grossniklaus U."/>
            <person name="Hamada T."/>
            <person name="Haseloff J."/>
            <person name="Hetherington A."/>
            <person name="Higo A."/>
            <person name="Hirakawa Y."/>
            <person name="Hundley H."/>
            <person name="Ikeda Y."/>
            <person name="Inoue K."/>
            <person name="Inoue S."/>
            <person name="Ishida S."/>
            <person name="Jia Q."/>
            <person name="Kakita M."/>
            <person name="Kanazawa T."/>
            <person name="Kawai Y."/>
            <person name="Kawashima T."/>
            <person name="Kennedy M."/>
            <person name="Kinose K."/>
            <person name="Kinoshita T."/>
            <person name="Kohara Y."/>
            <person name="Koide E."/>
            <person name="Komatsu K."/>
            <person name="Kopischke S."/>
            <person name="Kubo M."/>
            <person name="Kyozuka J."/>
            <person name="Lagercrantz U."/>
            <person name="Lin S."/>
            <person name="Lindquist E."/>
            <person name="Lipzen A."/>
            <person name="Lu C."/>
            <person name="Luna E."/>
            <person name="Martienssen R."/>
            <person name="Minamino N."/>
            <person name="Mizutani M."/>
            <person name="Mizutani M."/>
            <person name="Mochizuki N."/>
            <person name="Monte I."/>
            <person name="Mosher R."/>
            <person name="Nagasaki H."/>
            <person name="Nakagami H."/>
            <person name="Naramoto S."/>
            <person name="Nishitani K."/>
            <person name="Ohtani M."/>
            <person name="Okamoto T."/>
            <person name="Okumura M."/>
            <person name="Phillips J."/>
            <person name="Pollak B."/>
            <person name="Reinders A."/>
            <person name="Roevekamp M."/>
            <person name="Sano R."/>
            <person name="Sawa S."/>
            <person name="Schmid M."/>
            <person name="Shirakawa M."/>
            <person name="Solano R."/>
            <person name="Spunde A."/>
            <person name="Suetsugu N."/>
            <person name="Sugano S."/>
            <person name="Sugiyama A."/>
            <person name="Sun R."/>
            <person name="Suzuki Y."/>
            <person name="Takenaka M."/>
            <person name="Takezawa D."/>
            <person name="Tomogane H."/>
            <person name="Tsuzuki M."/>
            <person name="Ueda T."/>
            <person name="Umeda M."/>
            <person name="Ward J."/>
            <person name="Watanabe Y."/>
            <person name="Yazaki K."/>
            <person name="Yokoyama R."/>
            <person name="Yoshitake Y."/>
            <person name="Yotsui I."/>
            <person name="Zachgo S."/>
            <person name="Schmutz J."/>
        </authorList>
    </citation>
    <scope>NUCLEOTIDE SEQUENCE [LARGE SCALE GENOMIC DNA]</scope>
    <source>
        <strain evidence="13">cv. B-3</strain>
    </source>
</reference>
<dbReference type="InterPro" id="IPR000719">
    <property type="entry name" value="Prot_kinase_dom"/>
</dbReference>
<dbReference type="Pfam" id="PF00069">
    <property type="entry name" value="Pkinase"/>
    <property type="match status" value="1"/>
</dbReference>
<dbReference type="InterPro" id="IPR008271">
    <property type="entry name" value="Ser/Thr_kinase_AS"/>
</dbReference>
<comment type="catalytic activity">
    <reaction evidence="8">
        <text>L-seryl-[protein] + ATP = O-phospho-L-seryl-[protein] + ADP + H(+)</text>
        <dbReference type="Rhea" id="RHEA:17989"/>
        <dbReference type="Rhea" id="RHEA-COMP:9863"/>
        <dbReference type="Rhea" id="RHEA-COMP:11604"/>
        <dbReference type="ChEBI" id="CHEBI:15378"/>
        <dbReference type="ChEBI" id="CHEBI:29999"/>
        <dbReference type="ChEBI" id="CHEBI:30616"/>
        <dbReference type="ChEBI" id="CHEBI:83421"/>
        <dbReference type="ChEBI" id="CHEBI:456216"/>
        <dbReference type="EC" id="2.7.11.1"/>
    </reaction>
</comment>
<organism evidence="12 13">
    <name type="scientific">Brassica campestris</name>
    <name type="common">Field mustard</name>
    <dbReference type="NCBI Taxonomy" id="3711"/>
    <lineage>
        <taxon>Eukaryota</taxon>
        <taxon>Viridiplantae</taxon>
        <taxon>Streptophyta</taxon>
        <taxon>Embryophyta</taxon>
        <taxon>Tracheophyta</taxon>
        <taxon>Spermatophyta</taxon>
        <taxon>Magnoliopsida</taxon>
        <taxon>eudicotyledons</taxon>
        <taxon>Gunneridae</taxon>
        <taxon>Pentapetalae</taxon>
        <taxon>rosids</taxon>
        <taxon>malvids</taxon>
        <taxon>Brassicales</taxon>
        <taxon>Brassicaceae</taxon>
        <taxon>Brassiceae</taxon>
        <taxon>Brassica</taxon>
    </lineage>
</organism>
<evidence type="ECO:0000256" key="6">
    <source>
        <dbReference type="ARBA" id="ARBA00022840"/>
    </source>
</evidence>
<dbReference type="GO" id="GO:0004674">
    <property type="term" value="F:protein serine/threonine kinase activity"/>
    <property type="evidence" value="ECO:0007669"/>
    <property type="project" value="UniProtKB-KW"/>
</dbReference>
<dbReference type="Gene3D" id="1.10.510.10">
    <property type="entry name" value="Transferase(Phosphotransferase) domain 1"/>
    <property type="match status" value="1"/>
</dbReference>
<dbReference type="CDD" id="cd14662">
    <property type="entry name" value="STKc_SnRK2"/>
    <property type="match status" value="1"/>
</dbReference>
<dbReference type="GO" id="GO:0006970">
    <property type="term" value="P:response to osmotic stress"/>
    <property type="evidence" value="ECO:0007669"/>
    <property type="project" value="UniProtKB-ARBA"/>
</dbReference>
<dbReference type="PROSITE" id="PS50011">
    <property type="entry name" value="PROTEIN_KINASE_DOM"/>
    <property type="match status" value="1"/>
</dbReference>
<dbReference type="PANTHER" id="PTHR24343:SF543">
    <property type="entry name" value="SERINE_THREONINE-PROTEIN KINASE SRK2F"/>
    <property type="match status" value="1"/>
</dbReference>
<comment type="catalytic activity">
    <reaction evidence="7">
        <text>L-threonyl-[protein] + ATP = O-phospho-L-threonyl-[protein] + ADP + H(+)</text>
        <dbReference type="Rhea" id="RHEA:46608"/>
        <dbReference type="Rhea" id="RHEA-COMP:11060"/>
        <dbReference type="Rhea" id="RHEA-COMP:11605"/>
        <dbReference type="ChEBI" id="CHEBI:15378"/>
        <dbReference type="ChEBI" id="CHEBI:30013"/>
        <dbReference type="ChEBI" id="CHEBI:30616"/>
        <dbReference type="ChEBI" id="CHEBI:61977"/>
        <dbReference type="ChEBI" id="CHEBI:456216"/>
        <dbReference type="EC" id="2.7.11.1"/>
    </reaction>
</comment>
<evidence type="ECO:0000256" key="7">
    <source>
        <dbReference type="ARBA" id="ARBA00047899"/>
    </source>
</evidence>
<evidence type="ECO:0000256" key="5">
    <source>
        <dbReference type="ARBA" id="ARBA00022777"/>
    </source>
</evidence>
<dbReference type="EMBL" id="CM010628">
    <property type="protein sequence ID" value="RID77159.1"/>
    <property type="molecule type" value="Genomic_DNA"/>
</dbReference>
<protein>
    <recommendedName>
        <fullName evidence="1">non-specific serine/threonine protein kinase</fullName>
        <ecNumber evidence="1">2.7.11.1</ecNumber>
    </recommendedName>
</protein>
<evidence type="ECO:0000259" key="11">
    <source>
        <dbReference type="PROSITE" id="PS50011"/>
    </source>
</evidence>
<evidence type="ECO:0000256" key="9">
    <source>
        <dbReference type="PROSITE-ProRule" id="PRU10141"/>
    </source>
</evidence>
<dbReference type="PANTHER" id="PTHR24343">
    <property type="entry name" value="SERINE/THREONINE KINASE"/>
    <property type="match status" value="1"/>
</dbReference>
<proteinExistence type="inferred from homology"/>
<keyword evidence="3" id="KW-0808">Transferase</keyword>